<dbReference type="GO" id="GO:0004803">
    <property type="term" value="F:transposase activity"/>
    <property type="evidence" value="ECO:0007669"/>
    <property type="project" value="InterPro"/>
</dbReference>
<dbReference type="InterPro" id="IPR002559">
    <property type="entry name" value="Transposase_11"/>
</dbReference>
<dbReference type="GO" id="GO:0006313">
    <property type="term" value="P:DNA transposition"/>
    <property type="evidence" value="ECO:0007669"/>
    <property type="project" value="InterPro"/>
</dbReference>
<sequence>MIIRQSNVLHNYEPFSKVTWLPWGKSLNDGQIHHLFSSVTDDDLINFYQALHRFYLDKFGNIFSDRVFVALDSTSISTYSGKLSNGEWGHNKDGDSTRQINYLHICDEATGLPIYGKLYKGNVVDVSTVQNLIADLAIIMGTQKKLNLTVVTDRGYDSDDNLQDFVRNGFNFLQRSCMKSKWIQDVVEQNRAKLVDDNSYDSYSKQHMYTTSVEYYYDSFPVDGKKKSNRDVINIYVHMYFDEDIYHNARSVAKKNTVDSRDEYNEKIRNLYATAKKDNTKVTPEMLSKVKLKKGMQEFIDSYCKFDSEGYAVIDSVAIDEHVKYAGIMVLLSDNVSEPREALFGYNCRRRVEEHFQTFKDHLNFNRAYASSDKAFKGKFLCQFIAASLYMFLERRIKEYEATDAARKDKIKLTNKSMSRIIDDLNTIMLTSYKGGYFFDEVCGKYRTYFNALGIEVPEAKHDYKDQVNIADGATDADPDYEAEDSAMTLASGEEI</sequence>
<evidence type="ECO:0000259" key="1">
    <source>
        <dbReference type="Pfam" id="PF01609"/>
    </source>
</evidence>
<dbReference type="EMBL" id="FOSF01000078">
    <property type="protein sequence ID" value="SFK44943.1"/>
    <property type="molecule type" value="Genomic_DNA"/>
</dbReference>
<dbReference type="PANTHER" id="PTHR34614">
    <property type="match status" value="1"/>
</dbReference>
<keyword evidence="3" id="KW-1185">Reference proteome</keyword>
<reference evidence="2 3" key="1">
    <citation type="submission" date="2016-10" db="EMBL/GenBank/DDBJ databases">
        <authorList>
            <person name="Varghese N."/>
            <person name="Submissions S."/>
        </authorList>
    </citation>
    <scope>NUCLEOTIDE SEQUENCE [LARGE SCALE GENOMIC DNA]</scope>
    <source>
        <strain evidence="2 3">22B</strain>
    </source>
</reference>
<dbReference type="OrthoDB" id="6171862at2"/>
<feature type="domain" description="Transposase IS4-like" evidence="1">
    <location>
        <begin position="65"/>
        <end position="387"/>
    </location>
</feature>
<dbReference type="Proteomes" id="UP000243374">
    <property type="component" value="Unassembled WGS sequence"/>
</dbReference>
<organism evidence="2 3">
    <name type="scientific">Succinivibrio dextrinosolvens</name>
    <dbReference type="NCBI Taxonomy" id="83771"/>
    <lineage>
        <taxon>Bacteria</taxon>
        <taxon>Pseudomonadati</taxon>
        <taxon>Pseudomonadota</taxon>
        <taxon>Gammaproteobacteria</taxon>
        <taxon>Aeromonadales</taxon>
        <taxon>Succinivibrionaceae</taxon>
        <taxon>Succinivibrio</taxon>
    </lineage>
</organism>
<proteinExistence type="predicted"/>
<name>A0A662ZEH2_9GAMM</name>
<dbReference type="PANTHER" id="PTHR34614:SF2">
    <property type="entry name" value="TRANSPOSASE IS4-LIKE DOMAIN-CONTAINING PROTEIN"/>
    <property type="match status" value="1"/>
</dbReference>
<protein>
    <submittedName>
        <fullName evidence="2">Transposase</fullName>
    </submittedName>
</protein>
<evidence type="ECO:0000313" key="2">
    <source>
        <dbReference type="EMBL" id="SFK44943.1"/>
    </source>
</evidence>
<dbReference type="AlphaFoldDB" id="A0A662ZEH2"/>
<accession>A0A662ZEH2</accession>
<dbReference type="GO" id="GO:0003677">
    <property type="term" value="F:DNA binding"/>
    <property type="evidence" value="ECO:0007669"/>
    <property type="project" value="InterPro"/>
</dbReference>
<evidence type="ECO:0000313" key="3">
    <source>
        <dbReference type="Proteomes" id="UP000243374"/>
    </source>
</evidence>
<dbReference type="Pfam" id="PF01609">
    <property type="entry name" value="DDE_Tnp_1"/>
    <property type="match status" value="1"/>
</dbReference>
<gene>
    <name evidence="2" type="ORF">SAMN04487865_10784</name>
</gene>